<dbReference type="SFLD" id="SFLDS00029">
    <property type="entry name" value="Radical_SAM"/>
    <property type="match status" value="1"/>
</dbReference>
<dbReference type="GO" id="GO:0008173">
    <property type="term" value="F:RNA methyltransferase activity"/>
    <property type="evidence" value="ECO:0007669"/>
    <property type="project" value="InterPro"/>
</dbReference>
<dbReference type="SFLD" id="SFLDG01062">
    <property type="entry name" value="methyltransferase_(Class_A)"/>
    <property type="match status" value="1"/>
</dbReference>
<evidence type="ECO:0000256" key="10">
    <source>
        <dbReference type="ARBA" id="ARBA00023004"/>
    </source>
</evidence>
<name>K5E9P1_RHOBT</name>
<dbReference type="Proteomes" id="UP000007993">
    <property type="component" value="Unassembled WGS sequence"/>
</dbReference>
<dbReference type="RefSeq" id="WP_007331970.1">
    <property type="nucleotide sequence ID" value="NZ_AMCW01000055.1"/>
</dbReference>
<keyword evidence="6" id="KW-0489">Methyltransferase</keyword>
<dbReference type="InterPro" id="IPR007197">
    <property type="entry name" value="rSAM"/>
</dbReference>
<keyword evidence="10" id="KW-0408">Iron</keyword>
<dbReference type="CDD" id="cd01335">
    <property type="entry name" value="Radical_SAM"/>
    <property type="match status" value="1"/>
</dbReference>
<dbReference type="AlphaFoldDB" id="K5E9P1"/>
<proteinExistence type="inferred from homology"/>
<dbReference type="PROSITE" id="PS51918">
    <property type="entry name" value="RADICAL_SAM"/>
    <property type="match status" value="1"/>
</dbReference>
<dbReference type="GO" id="GO:0030488">
    <property type="term" value="P:tRNA methylation"/>
    <property type="evidence" value="ECO:0007669"/>
    <property type="project" value="TreeGrafter"/>
</dbReference>
<dbReference type="InterPro" id="IPR013785">
    <property type="entry name" value="Aldolase_TIM"/>
</dbReference>
<accession>K5E9P1</accession>
<feature type="domain" description="Radical SAM core" evidence="13">
    <location>
        <begin position="96"/>
        <end position="332"/>
    </location>
</feature>
<evidence type="ECO:0000256" key="4">
    <source>
        <dbReference type="ARBA" id="ARBA00022485"/>
    </source>
</evidence>
<dbReference type="Gene3D" id="3.20.20.70">
    <property type="entry name" value="Aldolase class I"/>
    <property type="match status" value="1"/>
</dbReference>
<keyword evidence="5" id="KW-0963">Cytoplasm</keyword>
<keyword evidence="4" id="KW-0004">4Fe-4S</keyword>
<evidence type="ECO:0000259" key="13">
    <source>
        <dbReference type="PROSITE" id="PS51918"/>
    </source>
</evidence>
<dbReference type="EMBL" id="AMCW01000055">
    <property type="protein sequence ID" value="EKK02531.1"/>
    <property type="molecule type" value="Genomic_DNA"/>
</dbReference>
<comment type="subcellular location">
    <subcellularLocation>
        <location evidence="2">Cytoplasm</location>
    </subcellularLocation>
</comment>
<keyword evidence="12" id="KW-1015">Disulfide bond</keyword>
<comment type="similarity">
    <text evidence="3">Belongs to the radical SAM superfamily. RlmN family.</text>
</comment>
<dbReference type="GO" id="GO:0046872">
    <property type="term" value="F:metal ion binding"/>
    <property type="evidence" value="ECO:0007669"/>
    <property type="project" value="UniProtKB-KW"/>
</dbReference>
<dbReference type="InterPro" id="IPR004383">
    <property type="entry name" value="rRNA_lsu_MTrfase_RlmN/Cfr"/>
</dbReference>
<dbReference type="InterPro" id="IPR058240">
    <property type="entry name" value="rSAM_sf"/>
</dbReference>
<sequence>MTAAPASVRLFQTHEMEALRRDRRLDPQVFRKLRNDLLKKFESDEAVLEKYPVAEAIELHSLKLYQRMDSEIDGATKLLFETESGMLIESVILRIATGRTTLCVSSQIGCAAACDFCATGKMGIAKNLATEEILDQVVQAGQILRGEDRRLSNIVFMGMGEPLHNEVNVTEAIELLTASDHFARSPSTVLVSTVGVPAGMLRLAKRFPNLNLALSLHSADQTTREKIIPLGKKASLAQLHDTIHEIQTIQDREFMIEYLMLRDVNDSAKDANRLIDWIGDLRVHVNLIPYNTIEASPHLHASPRPVIESFADILKASGLKTTVRYSLGNDIEAACGQLIRQENRQRAMQARRTESESDSHVGFLDVRQVVDGLESEKNK</sequence>
<evidence type="ECO:0000256" key="2">
    <source>
        <dbReference type="ARBA" id="ARBA00004496"/>
    </source>
</evidence>
<comment type="caution">
    <text evidence="14">The sequence shown here is derived from an EMBL/GenBank/DDBJ whole genome shotgun (WGS) entry which is preliminary data.</text>
</comment>
<evidence type="ECO:0000256" key="3">
    <source>
        <dbReference type="ARBA" id="ARBA00007544"/>
    </source>
</evidence>
<evidence type="ECO:0000313" key="15">
    <source>
        <dbReference type="Proteomes" id="UP000007993"/>
    </source>
</evidence>
<evidence type="ECO:0000256" key="12">
    <source>
        <dbReference type="ARBA" id="ARBA00023157"/>
    </source>
</evidence>
<evidence type="ECO:0000256" key="7">
    <source>
        <dbReference type="ARBA" id="ARBA00022679"/>
    </source>
</evidence>
<dbReference type="SUPFAM" id="SSF102114">
    <property type="entry name" value="Radical SAM enzymes"/>
    <property type="match status" value="1"/>
</dbReference>
<dbReference type="PANTHER" id="PTHR30544">
    <property type="entry name" value="23S RRNA METHYLTRANSFERASE"/>
    <property type="match status" value="1"/>
</dbReference>
<keyword evidence="9" id="KW-0479">Metal-binding</keyword>
<dbReference type="Pfam" id="PF04055">
    <property type="entry name" value="Radical_SAM"/>
    <property type="match status" value="1"/>
</dbReference>
<evidence type="ECO:0000256" key="1">
    <source>
        <dbReference type="ARBA" id="ARBA00001966"/>
    </source>
</evidence>
<keyword evidence="7" id="KW-0808">Transferase</keyword>
<gene>
    <name evidence="14" type="ORF">RBSH_02165</name>
</gene>
<dbReference type="PATRIC" id="fig|993517.3.peg.2349"/>
<evidence type="ECO:0000256" key="9">
    <source>
        <dbReference type="ARBA" id="ARBA00022723"/>
    </source>
</evidence>
<dbReference type="GO" id="GO:0070475">
    <property type="term" value="P:rRNA base methylation"/>
    <property type="evidence" value="ECO:0007669"/>
    <property type="project" value="TreeGrafter"/>
</dbReference>
<reference evidence="14 15" key="1">
    <citation type="journal article" date="2013" name="Mar. Genomics">
        <title>Expression of sulfatases in Rhodopirellula baltica and the diversity of sulfatases in the genus Rhodopirellula.</title>
        <authorList>
            <person name="Wegner C.E."/>
            <person name="Richter-Heitmann T."/>
            <person name="Klindworth A."/>
            <person name="Klockow C."/>
            <person name="Richter M."/>
            <person name="Achstetter T."/>
            <person name="Glockner F.O."/>
            <person name="Harder J."/>
        </authorList>
    </citation>
    <scope>NUCLEOTIDE SEQUENCE [LARGE SCALE GENOMIC DNA]</scope>
    <source>
        <strain evidence="14 15">SH28</strain>
    </source>
</reference>
<organism evidence="14 15">
    <name type="scientific">Rhodopirellula baltica SH28</name>
    <dbReference type="NCBI Taxonomy" id="993517"/>
    <lineage>
        <taxon>Bacteria</taxon>
        <taxon>Pseudomonadati</taxon>
        <taxon>Planctomycetota</taxon>
        <taxon>Planctomycetia</taxon>
        <taxon>Pirellulales</taxon>
        <taxon>Pirellulaceae</taxon>
        <taxon>Rhodopirellula</taxon>
    </lineage>
</organism>
<evidence type="ECO:0000256" key="5">
    <source>
        <dbReference type="ARBA" id="ARBA00022490"/>
    </source>
</evidence>
<protein>
    <submittedName>
        <fullName evidence="14">Radical SAM domain protein</fullName>
    </submittedName>
</protein>
<evidence type="ECO:0000313" key="14">
    <source>
        <dbReference type="EMBL" id="EKK02531.1"/>
    </source>
</evidence>
<dbReference type="SFLD" id="SFLDF00275">
    <property type="entry name" value="adenosine_C2_methyltransferase"/>
    <property type="match status" value="1"/>
</dbReference>
<dbReference type="GO" id="GO:0051539">
    <property type="term" value="F:4 iron, 4 sulfur cluster binding"/>
    <property type="evidence" value="ECO:0007669"/>
    <property type="project" value="UniProtKB-KW"/>
</dbReference>
<dbReference type="PANTHER" id="PTHR30544:SF5">
    <property type="entry name" value="RADICAL SAM CORE DOMAIN-CONTAINING PROTEIN"/>
    <property type="match status" value="1"/>
</dbReference>
<keyword evidence="8" id="KW-0949">S-adenosyl-L-methionine</keyword>
<dbReference type="GO" id="GO:0005737">
    <property type="term" value="C:cytoplasm"/>
    <property type="evidence" value="ECO:0007669"/>
    <property type="project" value="UniProtKB-SubCell"/>
</dbReference>
<evidence type="ECO:0000256" key="6">
    <source>
        <dbReference type="ARBA" id="ARBA00022603"/>
    </source>
</evidence>
<keyword evidence="11" id="KW-0411">Iron-sulfur</keyword>
<evidence type="ECO:0000256" key="8">
    <source>
        <dbReference type="ARBA" id="ARBA00022691"/>
    </source>
</evidence>
<dbReference type="InterPro" id="IPR040072">
    <property type="entry name" value="Methyltransferase_A"/>
</dbReference>
<evidence type="ECO:0000256" key="11">
    <source>
        <dbReference type="ARBA" id="ARBA00023014"/>
    </source>
</evidence>
<comment type="cofactor">
    <cofactor evidence="1">
        <name>[4Fe-4S] cluster</name>
        <dbReference type="ChEBI" id="CHEBI:49883"/>
    </cofactor>
</comment>